<feature type="repeat" description="ANK" evidence="3">
    <location>
        <begin position="1154"/>
        <end position="1186"/>
    </location>
</feature>
<name>A0A4Z0Z1C6_9PEZI</name>
<dbReference type="InterPro" id="IPR036770">
    <property type="entry name" value="Ankyrin_rpt-contain_sf"/>
</dbReference>
<evidence type="ECO:0000256" key="4">
    <source>
        <dbReference type="SAM" id="MobiDB-lite"/>
    </source>
</evidence>
<evidence type="ECO:0000313" key="6">
    <source>
        <dbReference type="Proteomes" id="UP000297716"/>
    </source>
</evidence>
<dbReference type="PANTHER" id="PTHR24123">
    <property type="entry name" value="ANKYRIN REPEAT-CONTAINING"/>
    <property type="match status" value="1"/>
</dbReference>
<dbReference type="PROSITE" id="PS50088">
    <property type="entry name" value="ANK_REPEAT"/>
    <property type="match status" value="8"/>
</dbReference>
<evidence type="ECO:0000256" key="1">
    <source>
        <dbReference type="ARBA" id="ARBA00022737"/>
    </source>
</evidence>
<feature type="repeat" description="ANK" evidence="3">
    <location>
        <begin position="1570"/>
        <end position="1602"/>
    </location>
</feature>
<dbReference type="Gene3D" id="1.25.40.20">
    <property type="entry name" value="Ankyrin repeat-containing domain"/>
    <property type="match status" value="3"/>
</dbReference>
<dbReference type="Pfam" id="PF13637">
    <property type="entry name" value="Ank_4"/>
    <property type="match status" value="1"/>
</dbReference>
<feature type="region of interest" description="Disordered" evidence="4">
    <location>
        <begin position="1755"/>
        <end position="1799"/>
    </location>
</feature>
<feature type="compositionally biased region" description="Basic and acidic residues" evidence="4">
    <location>
        <begin position="23"/>
        <end position="33"/>
    </location>
</feature>
<feature type="region of interest" description="Disordered" evidence="4">
    <location>
        <begin position="519"/>
        <end position="538"/>
    </location>
</feature>
<evidence type="ECO:0000256" key="3">
    <source>
        <dbReference type="PROSITE-ProRule" id="PRU00023"/>
    </source>
</evidence>
<feature type="repeat" description="ANK" evidence="3">
    <location>
        <begin position="1363"/>
        <end position="1395"/>
    </location>
</feature>
<reference evidence="5 6" key="1">
    <citation type="submission" date="2019-03" db="EMBL/GenBank/DDBJ databases">
        <title>Draft genome sequence of Xylaria hypoxylon DSM 108379, a ubiquitous saprotrophic-parasitic fungi on hardwood.</title>
        <authorList>
            <person name="Buettner E."/>
            <person name="Leonhardt S."/>
            <person name="Gebauer A.M."/>
            <person name="Liers C."/>
            <person name="Hofrichter M."/>
            <person name="Kellner H."/>
        </authorList>
    </citation>
    <scope>NUCLEOTIDE SEQUENCE [LARGE SCALE GENOMIC DNA]</scope>
    <source>
        <strain evidence="5 6">DSM 108379</strain>
    </source>
</reference>
<feature type="compositionally biased region" description="Basic and acidic residues" evidence="4">
    <location>
        <begin position="519"/>
        <end position="530"/>
    </location>
</feature>
<dbReference type="EMBL" id="SKBN01000051">
    <property type="protein sequence ID" value="TGJ85175.1"/>
    <property type="molecule type" value="Genomic_DNA"/>
</dbReference>
<feature type="repeat" description="ANK" evidence="3">
    <location>
        <begin position="1396"/>
        <end position="1428"/>
    </location>
</feature>
<dbReference type="Proteomes" id="UP000297716">
    <property type="component" value="Unassembled WGS sequence"/>
</dbReference>
<dbReference type="InterPro" id="IPR002110">
    <property type="entry name" value="Ankyrin_rpt"/>
</dbReference>
<keyword evidence="2 3" id="KW-0040">ANK repeat</keyword>
<evidence type="ECO:0008006" key="7">
    <source>
        <dbReference type="Google" id="ProtNLM"/>
    </source>
</evidence>
<dbReference type="Pfam" id="PF12796">
    <property type="entry name" value="Ank_2"/>
    <property type="match status" value="4"/>
</dbReference>
<feature type="compositionally biased region" description="Polar residues" evidence="4">
    <location>
        <begin position="1775"/>
        <end position="1786"/>
    </location>
</feature>
<keyword evidence="6" id="KW-1185">Reference proteome</keyword>
<sequence>MSNALPISSGRSLSETSLTIEEAGLKTEEHGDPDGSQEPLYVAWASSPRPNPAIRIEDPNGAPKEPVNIDVVVIFGLFDIPQSRQKPLRWLRKYVDQPEGDSRILHFNYHPSQVLAPGQGHYGINTLSELLLSQLTKLRAGGTNRRLIFLAFDLGCIIVKKVVLLIRLFNAVDMENKLARLLYGRAENSSSGIRPNIAALPGLAASILETNESFIGSKFLVRGYLISIHEDAMLGFQAWQVLEHHMGALGMPFEWHMFCSRIDQSFVPDVLHVLYGLERLPAPTNEEFLDTQFPRLPFDGERALLSLATPTEPFVTAGHFAALIKTSDTYLKWLDFLGTQILYIYSSKNESELVRQTSEHVFSHLSDLRPSNNRLLLMLYYSFDASDIRSCSLSDMLWTFLAHITSRFTEIKHFVPFMLGRLYEEQACTEADLLGWLEFFMARFDDIRLVINHFDVCPTHSRDAFLQLVERIAMKNDRPLKILLTSRISASLQAEVLEWPSIDIGTGYSLIGIKSEVKPKDDKQEHKPDLVSEPPATLPIRESVKPPLTLREGAETVDALAMSILLEQHLKRNLTTQEILQEATRGSLEAYTLEAILDRILRSIPDQTQARLAVAFLLFATRPLSTKEFATAISLGGLIDNGESIVPHWDLFDRLEKQRTAWFAGITVKKHSGIHLAHQRLESMLRNPEAPGSPCYFWHEVASTAHYDIAHTCLDYLTRAEVKEEQDLLSEKSFIVDGDLGFTSYAAKYWPYHFSLAQSTADEEAMGSLRQKMSDMGLERWSKTIVRGFSKFSSFEFANTKQWLLSNPFSRSRIPWKSPIPALISLGHSNILEPSSTSDIALGVEEAARAGDADLVNNLLGAEGKDQLPQSALLDIIMAAGSSGNESLTIELIDQLSSEGRDELSKRGEHLLFRAAMLGLARLAEKLLEIGIPVDPTIPYSKDTLTTPLCVAAVAGHTATVKVLLNYGANAEFRSLIRRTPLSRAAFEGNADIIEFLVEQGKADVEHIDAENDDQKQTPLFIACERGNSLVVEKLIELGVDPSLPDDKEWSPIIVAATFGHWKTIQTLLDHGVDIETAGPGGYGTALRYVLANGHIEIFRRLLERGANPSSPLFRLPLLFEVADRGLQASDDSRIAVAKLLLEHKVDINATSERGRTALSRACAHNQLKLVEFLLGFNPDVNLADKDCHTPLHEATRTQNVPLVKMLLDKGADANVMSSTGYIPLHACCESPELTRLLAERTENIDLPMSDGVTQLMCAASKGWTGSAKILLEHKANVNIVVTKENQWSGWTAVMFAAFNHFADVVLLLAEAGADLKKTDAHGDSALHLIFESPSPEGRNEFDCLNILTEFQTRIDLDQVGQAGETVLHRCAHLGHLRAVQRLIRAGASLNLQDNYGSTVLGEAVWGRRREVIPYLLEQGADPNNAGRDLGHKEGPLLRACRDCDYTIAKMLIDHGADINQDCISGFGTPLMAACLPYSKYLEDTDKLAQYLLELNVDVNAKSRYVGSPLAAAALSSRPNIVRALLAKGALYDMEDDLKRKPIHFAAINGEENFRIIEEVGGKVAEIDVLGRSVLHYAAQGGRLRVVERIFELLPDLDIDTRDVDGWTALCWVARGTTSWVSEDRASEPTDPVGVVRYLLERGADRSAECKIGDEIWTPLQIAYYTGASDEITALLKPGPESGSRSDDATETVEGADNLTRRKGKVVKGVTCDACLWEMRGIYQLCKVCGDYALCPKCWAHCDLVHVFESPHEFEAVDPDSDDASRESREGLGGNDSSAFSISSTIADEDESDHVRSAS</sequence>
<keyword evidence="1" id="KW-0677">Repeat</keyword>
<dbReference type="OrthoDB" id="341259at2759"/>
<feature type="region of interest" description="Disordered" evidence="4">
    <location>
        <begin position="1677"/>
        <end position="1696"/>
    </location>
</feature>
<dbReference type="PANTHER" id="PTHR24123:SF33">
    <property type="entry name" value="PROTEIN HOS4"/>
    <property type="match status" value="1"/>
</dbReference>
<dbReference type="SUPFAM" id="SSF57850">
    <property type="entry name" value="RING/U-box"/>
    <property type="match status" value="1"/>
</dbReference>
<dbReference type="InterPro" id="IPR051165">
    <property type="entry name" value="Multifunctional_ANK_Repeat"/>
</dbReference>
<gene>
    <name evidence="5" type="ORF">E0Z10_g3603</name>
</gene>
<dbReference type="PROSITE" id="PS50297">
    <property type="entry name" value="ANK_REP_REGION"/>
    <property type="match status" value="5"/>
</dbReference>
<organism evidence="5 6">
    <name type="scientific">Xylaria hypoxylon</name>
    <dbReference type="NCBI Taxonomy" id="37992"/>
    <lineage>
        <taxon>Eukaryota</taxon>
        <taxon>Fungi</taxon>
        <taxon>Dikarya</taxon>
        <taxon>Ascomycota</taxon>
        <taxon>Pezizomycotina</taxon>
        <taxon>Sordariomycetes</taxon>
        <taxon>Xylariomycetidae</taxon>
        <taxon>Xylariales</taxon>
        <taxon>Xylariaceae</taxon>
        <taxon>Xylaria</taxon>
    </lineage>
</organism>
<dbReference type="SMART" id="SM00248">
    <property type="entry name" value="ANK"/>
    <property type="match status" value="22"/>
</dbReference>
<feature type="repeat" description="ANK" evidence="3">
    <location>
        <begin position="1187"/>
        <end position="1219"/>
    </location>
</feature>
<feature type="repeat" description="ANK" evidence="3">
    <location>
        <begin position="1289"/>
        <end position="1321"/>
    </location>
</feature>
<feature type="compositionally biased region" description="Polar residues" evidence="4">
    <location>
        <begin position="1"/>
        <end position="19"/>
    </location>
</feature>
<proteinExistence type="predicted"/>
<evidence type="ECO:0000313" key="5">
    <source>
        <dbReference type="EMBL" id="TGJ85175.1"/>
    </source>
</evidence>
<feature type="region of interest" description="Disordered" evidence="4">
    <location>
        <begin position="1"/>
        <end position="40"/>
    </location>
</feature>
<evidence type="ECO:0000256" key="2">
    <source>
        <dbReference type="ARBA" id="ARBA00023043"/>
    </source>
</evidence>
<comment type="caution">
    <text evidence="5">The sequence shown here is derived from an EMBL/GenBank/DDBJ whole genome shotgun (WGS) entry which is preliminary data.</text>
</comment>
<feature type="repeat" description="ANK" evidence="3">
    <location>
        <begin position="944"/>
        <end position="976"/>
    </location>
</feature>
<dbReference type="SUPFAM" id="SSF48403">
    <property type="entry name" value="Ankyrin repeat"/>
    <property type="match status" value="3"/>
</dbReference>
<dbReference type="STRING" id="37992.A0A4Z0Z1C6"/>
<accession>A0A4Z0Z1C6</accession>
<protein>
    <recommendedName>
        <fullName evidence="7">ZZ-type domain-containing protein</fullName>
    </recommendedName>
</protein>
<feature type="repeat" description="ANK" evidence="3">
    <location>
        <begin position="1015"/>
        <end position="1047"/>
    </location>
</feature>